<accession>A0ABW3IX33</accession>
<comment type="caution">
    <text evidence="2">The sequence shown here is derived from an EMBL/GenBank/DDBJ whole genome shotgun (WGS) entry which is preliminary data.</text>
</comment>
<proteinExistence type="predicted"/>
<feature type="transmembrane region" description="Helical" evidence="1">
    <location>
        <begin position="98"/>
        <end position="115"/>
    </location>
</feature>
<evidence type="ECO:0008006" key="4">
    <source>
        <dbReference type="Google" id="ProtNLM"/>
    </source>
</evidence>
<organism evidence="2 3">
    <name type="scientific">Tropicimonas aquimaris</name>
    <dbReference type="NCBI Taxonomy" id="914152"/>
    <lineage>
        <taxon>Bacteria</taxon>
        <taxon>Pseudomonadati</taxon>
        <taxon>Pseudomonadota</taxon>
        <taxon>Alphaproteobacteria</taxon>
        <taxon>Rhodobacterales</taxon>
        <taxon>Roseobacteraceae</taxon>
        <taxon>Tropicimonas</taxon>
    </lineage>
</organism>
<keyword evidence="1" id="KW-0812">Transmembrane</keyword>
<evidence type="ECO:0000313" key="2">
    <source>
        <dbReference type="EMBL" id="MFD0981993.1"/>
    </source>
</evidence>
<evidence type="ECO:0000256" key="1">
    <source>
        <dbReference type="SAM" id="Phobius"/>
    </source>
</evidence>
<dbReference type="RefSeq" id="WP_386077346.1">
    <property type="nucleotide sequence ID" value="NZ_JBHTJT010000049.1"/>
</dbReference>
<keyword evidence="3" id="KW-1185">Reference proteome</keyword>
<name>A0ABW3IX33_9RHOB</name>
<reference evidence="3" key="1">
    <citation type="journal article" date="2019" name="Int. J. Syst. Evol. Microbiol.">
        <title>The Global Catalogue of Microorganisms (GCM) 10K type strain sequencing project: providing services to taxonomists for standard genome sequencing and annotation.</title>
        <authorList>
            <consortium name="The Broad Institute Genomics Platform"/>
            <consortium name="The Broad Institute Genome Sequencing Center for Infectious Disease"/>
            <person name="Wu L."/>
            <person name="Ma J."/>
        </authorList>
    </citation>
    <scope>NUCLEOTIDE SEQUENCE [LARGE SCALE GENOMIC DNA]</scope>
    <source>
        <strain evidence="3">CCUG 60524</strain>
    </source>
</reference>
<dbReference type="Proteomes" id="UP001597108">
    <property type="component" value="Unassembled WGS sequence"/>
</dbReference>
<feature type="transmembrane region" description="Helical" evidence="1">
    <location>
        <begin position="175"/>
        <end position="193"/>
    </location>
</feature>
<sequence length="249" mass="27431">METKEVKAVMRARDFWASLVLMLLSVFFLWRTSDIPFMTATQGGVSGVHWYDSAAIVPLGIFLCMLVLSGVLLSISIRSGGAKNALSAVGLGWNPAEALRFGTLAIIFLSFIAALVPRVDFTISSGLLITALIYGYHAGEPARMKLATLVVATAGIVALVLHFPQSEWNAHGDDWVALLLWIGLTVWMLRACGDDRIMRITPWIAVCAPLILVCAMAFGFRQNVPNRGGLIFSQIEYHYYVSLRPLWRD</sequence>
<feature type="transmembrane region" description="Helical" evidence="1">
    <location>
        <begin position="146"/>
        <end position="163"/>
    </location>
</feature>
<gene>
    <name evidence="2" type="ORF">ACFQ2S_20360</name>
</gene>
<evidence type="ECO:0000313" key="3">
    <source>
        <dbReference type="Proteomes" id="UP001597108"/>
    </source>
</evidence>
<feature type="transmembrane region" description="Helical" evidence="1">
    <location>
        <begin position="50"/>
        <end position="77"/>
    </location>
</feature>
<keyword evidence="1" id="KW-1133">Transmembrane helix</keyword>
<feature type="transmembrane region" description="Helical" evidence="1">
    <location>
        <begin position="121"/>
        <end position="139"/>
    </location>
</feature>
<feature type="transmembrane region" description="Helical" evidence="1">
    <location>
        <begin position="200"/>
        <end position="220"/>
    </location>
</feature>
<protein>
    <recommendedName>
        <fullName evidence="4">Tripartite tricarboxylate transporter TctB family protein</fullName>
    </recommendedName>
</protein>
<keyword evidence="1" id="KW-0472">Membrane</keyword>
<dbReference type="EMBL" id="JBHTJT010000049">
    <property type="protein sequence ID" value="MFD0981993.1"/>
    <property type="molecule type" value="Genomic_DNA"/>
</dbReference>
<feature type="transmembrane region" description="Helical" evidence="1">
    <location>
        <begin position="12"/>
        <end position="30"/>
    </location>
</feature>